<accession>A0A1T5CTH7</accession>
<sequence length="260" mass="30981">MTLYKYRYYHDELSRSRTKDILLNKRLYFSGIEAFNDPFDGQVYLDLEGTLHQVRSAQARVQYAMRLTNGGLYEGISMQQAIDLVNKNFTIEHIEKNRIGKHKLKRVQDLHNKKGVLALSSKHDNILMWSHYSFNHIGLCLGFDFSKEDSILNKCKKVRYQTHYEDIWSWLHTDEEIVEKILFTKSIEWQYEDEYRIVKDEVGFEYFKSESLQEVVFGCRMNESDKKEIVDICLSNGLNPKFRQTEIDLKRYKLNTVDYK</sequence>
<keyword evidence="2" id="KW-1185">Reference proteome</keyword>
<evidence type="ECO:0000313" key="2">
    <source>
        <dbReference type="Proteomes" id="UP000190541"/>
    </source>
</evidence>
<dbReference type="EMBL" id="FUYS01000005">
    <property type="protein sequence ID" value="SKB62677.1"/>
    <property type="molecule type" value="Genomic_DNA"/>
</dbReference>
<dbReference type="Pfam" id="PF11185">
    <property type="entry name" value="DUF2971"/>
    <property type="match status" value="1"/>
</dbReference>
<dbReference type="STRING" id="623280.SAMN05660226_02326"/>
<dbReference type="Proteomes" id="UP000190541">
    <property type="component" value="Unassembled WGS sequence"/>
</dbReference>
<name>A0A1T5CTH7_9SPHI</name>
<dbReference type="RefSeq" id="WP_079717021.1">
    <property type="nucleotide sequence ID" value="NZ_FUYS01000005.1"/>
</dbReference>
<dbReference type="AlphaFoldDB" id="A0A1T5CTH7"/>
<organism evidence="1 2">
    <name type="scientific">Parapedobacter luteus</name>
    <dbReference type="NCBI Taxonomy" id="623280"/>
    <lineage>
        <taxon>Bacteria</taxon>
        <taxon>Pseudomonadati</taxon>
        <taxon>Bacteroidota</taxon>
        <taxon>Sphingobacteriia</taxon>
        <taxon>Sphingobacteriales</taxon>
        <taxon>Sphingobacteriaceae</taxon>
        <taxon>Parapedobacter</taxon>
    </lineage>
</organism>
<reference evidence="1 2" key="1">
    <citation type="submission" date="2017-02" db="EMBL/GenBank/DDBJ databases">
        <authorList>
            <person name="Peterson S.W."/>
        </authorList>
    </citation>
    <scope>NUCLEOTIDE SEQUENCE [LARGE SCALE GENOMIC DNA]</scope>
    <source>
        <strain evidence="1 2">DSM 22899</strain>
    </source>
</reference>
<evidence type="ECO:0000313" key="1">
    <source>
        <dbReference type="EMBL" id="SKB62677.1"/>
    </source>
</evidence>
<dbReference type="OrthoDB" id="190848at2"/>
<protein>
    <recommendedName>
        <fullName evidence="3">DUF2971 domain-containing protein</fullName>
    </recommendedName>
</protein>
<proteinExistence type="predicted"/>
<dbReference type="InterPro" id="IPR021352">
    <property type="entry name" value="DUF2971"/>
</dbReference>
<evidence type="ECO:0008006" key="3">
    <source>
        <dbReference type="Google" id="ProtNLM"/>
    </source>
</evidence>
<gene>
    <name evidence="1" type="ORF">SAMN05660226_02326</name>
</gene>